<dbReference type="Proteomes" id="UP001197974">
    <property type="component" value="Chromosome"/>
</dbReference>
<evidence type="ECO:0000256" key="1">
    <source>
        <dbReference type="SAM" id="Phobius"/>
    </source>
</evidence>
<gene>
    <name evidence="2" type="ORF">LC087_10330</name>
</gene>
<organism evidence="2 3">
    <name type="scientific">Bacillus carboniphilus</name>
    <dbReference type="NCBI Taxonomy" id="86663"/>
    <lineage>
        <taxon>Bacteria</taxon>
        <taxon>Bacillati</taxon>
        <taxon>Bacillota</taxon>
        <taxon>Bacilli</taxon>
        <taxon>Bacillales</taxon>
        <taxon>Bacillaceae</taxon>
        <taxon>Bacillus</taxon>
    </lineage>
</organism>
<accession>A0ABY9JPT2</accession>
<evidence type="ECO:0000313" key="3">
    <source>
        <dbReference type="Proteomes" id="UP001197974"/>
    </source>
</evidence>
<reference evidence="2 3" key="1">
    <citation type="submission" date="2023-06" db="EMBL/GenBank/DDBJ databases">
        <title>Five Gram-positive bacteria isolated from mangrove sediments in Shenzhen, Guangdong, China.</title>
        <authorList>
            <person name="Yu S."/>
            <person name="Zheng W."/>
            <person name="Huang Y."/>
        </authorList>
    </citation>
    <scope>NUCLEOTIDE SEQUENCE [LARGE SCALE GENOMIC DNA]</scope>
    <source>
        <strain evidence="2 3">SaN35-3</strain>
    </source>
</reference>
<protein>
    <submittedName>
        <fullName evidence="2">Holin</fullName>
    </submittedName>
</protein>
<evidence type="ECO:0000313" key="2">
    <source>
        <dbReference type="EMBL" id="WLR41322.1"/>
    </source>
</evidence>
<keyword evidence="1" id="KW-0472">Membrane</keyword>
<keyword evidence="1" id="KW-1133">Transmembrane helix</keyword>
<sequence length="65" mass="6981">MRSLPKRFKNYGLWVSVAALGGLFVNDLGLLAPDKYQAYVDAILAVLVAGGIINNPSLGKGYKDQ</sequence>
<name>A0ABY9JPT2_9BACI</name>
<feature type="transmembrane region" description="Helical" evidence="1">
    <location>
        <begin position="12"/>
        <end position="32"/>
    </location>
</feature>
<feature type="transmembrane region" description="Helical" evidence="1">
    <location>
        <begin position="38"/>
        <end position="58"/>
    </location>
</feature>
<keyword evidence="1" id="KW-0812">Transmembrane</keyword>
<dbReference type="EMBL" id="CP129013">
    <property type="protein sequence ID" value="WLR41322.1"/>
    <property type="molecule type" value="Genomic_DNA"/>
</dbReference>
<proteinExistence type="predicted"/>
<keyword evidence="3" id="KW-1185">Reference proteome</keyword>